<name>A0AAE8MGK7_9HYPO</name>
<gene>
    <name evidence="1" type="ORF">FTOL_10279</name>
</gene>
<organism evidence="1 2">
    <name type="scientific">Fusarium torulosum</name>
    <dbReference type="NCBI Taxonomy" id="33205"/>
    <lineage>
        <taxon>Eukaryota</taxon>
        <taxon>Fungi</taxon>
        <taxon>Dikarya</taxon>
        <taxon>Ascomycota</taxon>
        <taxon>Pezizomycotina</taxon>
        <taxon>Sordariomycetes</taxon>
        <taxon>Hypocreomycetidae</taxon>
        <taxon>Hypocreales</taxon>
        <taxon>Nectriaceae</taxon>
        <taxon>Fusarium</taxon>
    </lineage>
</organism>
<reference evidence="1" key="1">
    <citation type="submission" date="2018-03" db="EMBL/GenBank/DDBJ databases">
        <authorList>
            <person name="Guldener U."/>
        </authorList>
    </citation>
    <scope>NUCLEOTIDE SEQUENCE</scope>
</reference>
<evidence type="ECO:0000313" key="1">
    <source>
        <dbReference type="EMBL" id="SPJ83763.1"/>
    </source>
</evidence>
<sequence>MAIISLDIRYIPIRKITFSLISLGL</sequence>
<comment type="caution">
    <text evidence="1">The sequence shown here is derived from an EMBL/GenBank/DDBJ whole genome shotgun (WGS) entry which is preliminary data.</text>
</comment>
<evidence type="ECO:0000313" key="2">
    <source>
        <dbReference type="Proteomes" id="UP001187734"/>
    </source>
</evidence>
<accession>A0AAE8MGK7</accession>
<proteinExistence type="predicted"/>
<keyword evidence="2" id="KW-1185">Reference proteome</keyword>
<dbReference type="EMBL" id="ONZP01000396">
    <property type="protein sequence ID" value="SPJ83763.1"/>
    <property type="molecule type" value="Genomic_DNA"/>
</dbReference>
<protein>
    <submittedName>
        <fullName evidence="1">Uncharacterized protein</fullName>
    </submittedName>
</protein>
<dbReference type="Proteomes" id="UP001187734">
    <property type="component" value="Unassembled WGS sequence"/>
</dbReference>
<dbReference type="AlphaFoldDB" id="A0AAE8MGK7"/>